<dbReference type="Proteomes" id="UP001162164">
    <property type="component" value="Unassembled WGS sequence"/>
</dbReference>
<proteinExistence type="predicted"/>
<protein>
    <submittedName>
        <fullName evidence="1">Uncharacterized protein</fullName>
    </submittedName>
</protein>
<organism evidence="1 2">
    <name type="scientific">Molorchus minor</name>
    <dbReference type="NCBI Taxonomy" id="1323400"/>
    <lineage>
        <taxon>Eukaryota</taxon>
        <taxon>Metazoa</taxon>
        <taxon>Ecdysozoa</taxon>
        <taxon>Arthropoda</taxon>
        <taxon>Hexapoda</taxon>
        <taxon>Insecta</taxon>
        <taxon>Pterygota</taxon>
        <taxon>Neoptera</taxon>
        <taxon>Endopterygota</taxon>
        <taxon>Coleoptera</taxon>
        <taxon>Polyphaga</taxon>
        <taxon>Cucujiformia</taxon>
        <taxon>Chrysomeloidea</taxon>
        <taxon>Cerambycidae</taxon>
        <taxon>Lamiinae</taxon>
        <taxon>Monochamini</taxon>
        <taxon>Molorchus</taxon>
    </lineage>
</organism>
<reference evidence="1" key="1">
    <citation type="journal article" date="2023" name="Insect Mol. Biol.">
        <title>Genome sequencing provides insights into the evolution of gene families encoding plant cell wall-degrading enzymes in longhorned beetles.</title>
        <authorList>
            <person name="Shin N.R."/>
            <person name="Okamura Y."/>
            <person name="Kirsch R."/>
            <person name="Pauchet Y."/>
        </authorList>
    </citation>
    <scope>NUCLEOTIDE SEQUENCE</scope>
    <source>
        <strain evidence="1">MMC_N1</strain>
    </source>
</reference>
<name>A0ABQ9JZ81_9CUCU</name>
<evidence type="ECO:0000313" key="2">
    <source>
        <dbReference type="Proteomes" id="UP001162164"/>
    </source>
</evidence>
<sequence length="167" mass="18948">MKYNKISAAQILCTVTSSKVSMLGMGSHEGIFNETYFIFSKARLTSSHVLTECPAIARVRERHFGSSVLNPKNVKRIPPRKLCTFAKEVESAQNGVFDKQLDPISAFTHFQDKTFDKRLPNVLIYYVLFVRGYLADDSKTPDNEQLLLSSAMIFTRTMLKSEKFVPD</sequence>
<evidence type="ECO:0000313" key="1">
    <source>
        <dbReference type="EMBL" id="KAJ8983671.1"/>
    </source>
</evidence>
<comment type="caution">
    <text evidence="1">The sequence shown here is derived from an EMBL/GenBank/DDBJ whole genome shotgun (WGS) entry which is preliminary data.</text>
</comment>
<gene>
    <name evidence="1" type="ORF">NQ317_003458</name>
</gene>
<accession>A0ABQ9JZ81</accession>
<keyword evidence="2" id="KW-1185">Reference proteome</keyword>
<dbReference type="EMBL" id="JAPWTJ010000066">
    <property type="protein sequence ID" value="KAJ8983671.1"/>
    <property type="molecule type" value="Genomic_DNA"/>
</dbReference>